<gene>
    <name evidence="3" type="ORF">CLV37_101486</name>
</gene>
<evidence type="ECO:0000313" key="4">
    <source>
        <dbReference type="Proteomes" id="UP000238083"/>
    </source>
</evidence>
<evidence type="ECO:0000259" key="2">
    <source>
        <dbReference type="SMART" id="SM00429"/>
    </source>
</evidence>
<dbReference type="InterPro" id="IPR013783">
    <property type="entry name" value="Ig-like_fold"/>
</dbReference>
<dbReference type="Proteomes" id="UP000238083">
    <property type="component" value="Unassembled WGS sequence"/>
</dbReference>
<dbReference type="SMART" id="SM00429">
    <property type="entry name" value="IPT"/>
    <property type="match status" value="1"/>
</dbReference>
<feature type="domain" description="IPT/TIG" evidence="2">
    <location>
        <begin position="56"/>
        <end position="150"/>
    </location>
</feature>
<dbReference type="RefSeq" id="WP_146149267.1">
    <property type="nucleotide sequence ID" value="NZ_PVZF01000001.1"/>
</dbReference>
<feature type="signal peptide" evidence="1">
    <location>
        <begin position="1"/>
        <end position="31"/>
    </location>
</feature>
<dbReference type="OrthoDB" id="3355493at2"/>
<feature type="chain" id="PRO_5015624969" evidence="1">
    <location>
        <begin position="32"/>
        <end position="810"/>
    </location>
</feature>
<reference evidence="3 4" key="1">
    <citation type="submission" date="2018-03" db="EMBL/GenBank/DDBJ databases">
        <title>Genomic Encyclopedia of Archaeal and Bacterial Type Strains, Phase II (KMG-II): from individual species to whole genera.</title>
        <authorList>
            <person name="Goeker M."/>
        </authorList>
    </citation>
    <scope>NUCLEOTIDE SEQUENCE [LARGE SCALE GENOMIC DNA]</scope>
    <source>
        <strain evidence="3 4">DSM 19711</strain>
    </source>
</reference>
<dbReference type="AlphaFoldDB" id="A0A2T0RAT3"/>
<dbReference type="Pfam" id="PF01833">
    <property type="entry name" value="TIG"/>
    <property type="match status" value="1"/>
</dbReference>
<dbReference type="InterPro" id="IPR002909">
    <property type="entry name" value="IPT_dom"/>
</dbReference>
<dbReference type="GO" id="GO:0005975">
    <property type="term" value="P:carbohydrate metabolic process"/>
    <property type="evidence" value="ECO:0007669"/>
    <property type="project" value="UniProtKB-ARBA"/>
</dbReference>
<proteinExistence type="predicted"/>
<dbReference type="InterPro" id="IPR014756">
    <property type="entry name" value="Ig_E-set"/>
</dbReference>
<protein>
    <submittedName>
        <fullName evidence="3">IPT/TIG domain-containing protein</fullName>
    </submittedName>
</protein>
<sequence length="810" mass="81975">MRSTSTKTTLRMAAVFTGFALSAGLAGPAFAAAPAAAPSAFGAAVASADAPAPSTDAKITRLSTTTGPQAGGNKVVVFGTNLTTGSGDDLAAKAVTFGDVAVAADAVKVLSATALEVTVPAAVSADGKDAAKLAVLVKVGGKGDFKYNYTQAAPTISEEAADEDGFSPDYGSLASTIKGEGFEPGTTKVLVGGKPAKATVTVVKSGDDSILFDAPAGLTGIQDVLVTTKGGTAYAGFVDYEAVAPAFTTDVSSGLTTLATTVTVKGTALDLVTTATLNIKDKDDKDVKVPVAVKKNVDATTKKVTSLTLTVPKLAATIKLKDATGVTGDLVLNTKYGSSTSGDDSKFEWDAPEQATVSKIEQAAGATGKTKFTVTGEHLTGLVSITLTPRTGVLGKTTPVTASLVKVASDTSATFEIPTLAAGSYDAVVKTTAATDSDKFEVVSAGLPATLTKATYTETTVGADKKPVPARVTLGGTNLSNSLTARVYLASTSADDLADVEGVAVKATAVGAATIDLAGNLPAGDYKVDVSIDGKTWGTATTFKIAAQTLTKVTVADKLVTFEGTNFTKATVARVFGSDATDDEKGAGAVFTTFGAAKSTLTLSEALTPGDYTAEVSLDGKTWVAKDFTIAKPLAVSDVAYDGKVVTLTGDSFDTVTAATLFKGTTDTKAAWDKAKGTFTLGADITAGTYKVTLKAGTTVVTKEFTVAAAPAPALETADYTPGSADADGGISFTGTDLPANVKVRYYLKSDGAAKAVETTVATQDGTDGWIKTYDYTDADAKDLASGVYVLQVWDGAKYAEAGVEFTVSA</sequence>
<dbReference type="Gene3D" id="2.60.40.10">
    <property type="entry name" value="Immunoglobulins"/>
    <property type="match status" value="3"/>
</dbReference>
<organism evidence="3 4">
    <name type="scientific">Kineococcus rhizosphaerae</name>
    <dbReference type="NCBI Taxonomy" id="559628"/>
    <lineage>
        <taxon>Bacteria</taxon>
        <taxon>Bacillati</taxon>
        <taxon>Actinomycetota</taxon>
        <taxon>Actinomycetes</taxon>
        <taxon>Kineosporiales</taxon>
        <taxon>Kineosporiaceae</taxon>
        <taxon>Kineococcus</taxon>
    </lineage>
</organism>
<name>A0A2T0RAT3_9ACTN</name>
<dbReference type="SUPFAM" id="SSF81296">
    <property type="entry name" value="E set domains"/>
    <property type="match status" value="2"/>
</dbReference>
<dbReference type="EMBL" id="PVZF01000001">
    <property type="protein sequence ID" value="PRY18241.1"/>
    <property type="molecule type" value="Genomic_DNA"/>
</dbReference>
<accession>A0A2T0RAT3</accession>
<evidence type="ECO:0000256" key="1">
    <source>
        <dbReference type="SAM" id="SignalP"/>
    </source>
</evidence>
<keyword evidence="4" id="KW-1185">Reference proteome</keyword>
<comment type="caution">
    <text evidence="3">The sequence shown here is derived from an EMBL/GenBank/DDBJ whole genome shotgun (WGS) entry which is preliminary data.</text>
</comment>
<dbReference type="CDD" id="cd00102">
    <property type="entry name" value="IPT"/>
    <property type="match status" value="1"/>
</dbReference>
<evidence type="ECO:0000313" key="3">
    <source>
        <dbReference type="EMBL" id="PRY18241.1"/>
    </source>
</evidence>
<keyword evidence="1" id="KW-0732">Signal</keyword>